<sequence>RNNVSCTAASRPTRQITRRSSLRRSRATLAHMGQTITSRRPVSFSLLIALEANLILRSDVNTLLEVEVNAIPLSNAENSVEIPQEKTK</sequence>
<feature type="non-terminal residue" evidence="2">
    <location>
        <position position="1"/>
    </location>
</feature>
<proteinExistence type="predicted"/>
<evidence type="ECO:0000256" key="1">
    <source>
        <dbReference type="SAM" id="MobiDB-lite"/>
    </source>
</evidence>
<feature type="region of interest" description="Disordered" evidence="1">
    <location>
        <begin position="1"/>
        <end position="24"/>
    </location>
</feature>
<organism evidence="2 3">
    <name type="scientific">Funneliformis geosporum</name>
    <dbReference type="NCBI Taxonomy" id="1117311"/>
    <lineage>
        <taxon>Eukaryota</taxon>
        <taxon>Fungi</taxon>
        <taxon>Fungi incertae sedis</taxon>
        <taxon>Mucoromycota</taxon>
        <taxon>Glomeromycotina</taxon>
        <taxon>Glomeromycetes</taxon>
        <taxon>Glomerales</taxon>
        <taxon>Glomeraceae</taxon>
        <taxon>Funneliformis</taxon>
    </lineage>
</organism>
<accession>A0A9W4T968</accession>
<evidence type="ECO:0000313" key="3">
    <source>
        <dbReference type="Proteomes" id="UP001153678"/>
    </source>
</evidence>
<dbReference type="AlphaFoldDB" id="A0A9W4T968"/>
<name>A0A9W4T968_9GLOM</name>
<dbReference type="EMBL" id="CAMKVN010015089">
    <property type="protein sequence ID" value="CAI2196832.1"/>
    <property type="molecule type" value="Genomic_DNA"/>
</dbReference>
<comment type="caution">
    <text evidence="2">The sequence shown here is derived from an EMBL/GenBank/DDBJ whole genome shotgun (WGS) entry which is preliminary data.</text>
</comment>
<evidence type="ECO:0000313" key="2">
    <source>
        <dbReference type="EMBL" id="CAI2196832.1"/>
    </source>
</evidence>
<gene>
    <name evidence="2" type="ORF">FWILDA_LOCUS17774</name>
</gene>
<protein>
    <submittedName>
        <fullName evidence="2">8654_t:CDS:1</fullName>
    </submittedName>
</protein>
<keyword evidence="3" id="KW-1185">Reference proteome</keyword>
<feature type="compositionally biased region" description="Polar residues" evidence="1">
    <location>
        <begin position="1"/>
        <end position="15"/>
    </location>
</feature>
<reference evidence="2" key="1">
    <citation type="submission" date="2022-08" db="EMBL/GenBank/DDBJ databases">
        <authorList>
            <person name="Kallberg Y."/>
            <person name="Tangrot J."/>
            <person name="Rosling A."/>
        </authorList>
    </citation>
    <scope>NUCLEOTIDE SEQUENCE</scope>
    <source>
        <strain evidence="2">Wild A</strain>
    </source>
</reference>
<dbReference type="Proteomes" id="UP001153678">
    <property type="component" value="Unassembled WGS sequence"/>
</dbReference>